<evidence type="ECO:0000313" key="13">
    <source>
        <dbReference type="EMBL" id="MEK0081880.1"/>
    </source>
</evidence>
<keyword evidence="14" id="KW-1185">Reference proteome</keyword>
<evidence type="ECO:0000256" key="5">
    <source>
        <dbReference type="ARBA" id="ARBA00022519"/>
    </source>
</evidence>
<accession>A0ABU8XL21</accession>
<sequence length="452" mass="50307">MTAATARFRRRRFWSPDDADFLVGAAAADRLRPRGMAHVLLFTVLLFFVVFLLWARWARLDEVTRGEAKVIPSRQVQVVQNLEGGIVAAMLVREGEIVDEGQVLARIDNIRAASDYREKRARFLALLAASARLRAEIDGKAAPVFPPEVEAEAPGLAENERALFRSRQDKLATELEILRRQAEQRQQELVELKSRLVQTERSFALASQELDLMQSVGGGQRVVPKGDLLRLQRQVSDLKGELEQARLAIPRAETALREAGKRIENATSTFRSDAQRELNAIEAEMAGLKEVVTAGEDRVRRTEVRSPVRGTIKTIKVNTIGGVVQPGADLIEIVPLEDTLLVEAQIRPADIAFLSPGLPAKVKITAYDFSIYGGLEGVVEDISADTITNERGESFYRVRVRTERNHLGTEEKPLRIIPGMTAQVDVLTGQKTVLDYLLKPILKARARALTER</sequence>
<keyword evidence="3 9" id="KW-0813">Transport</keyword>
<keyword evidence="8 9" id="KW-0472">Membrane</keyword>
<feature type="transmembrane region" description="Helical" evidence="9">
    <location>
        <begin position="39"/>
        <end position="57"/>
    </location>
</feature>
<dbReference type="InterPro" id="IPR006144">
    <property type="entry name" value="Secretion_HlyD_CS"/>
</dbReference>
<keyword evidence="6 9" id="KW-0812">Transmembrane</keyword>
<dbReference type="PANTHER" id="PTHR30386:SF26">
    <property type="entry name" value="TRANSPORT PROTEIN COMB"/>
    <property type="match status" value="1"/>
</dbReference>
<dbReference type="PANTHER" id="PTHR30386">
    <property type="entry name" value="MEMBRANE FUSION SUBUNIT OF EMRAB-TOLC MULTIDRUG EFFLUX PUMP"/>
    <property type="match status" value="1"/>
</dbReference>
<evidence type="ECO:0000256" key="1">
    <source>
        <dbReference type="ARBA" id="ARBA00004377"/>
    </source>
</evidence>
<evidence type="ECO:0000256" key="10">
    <source>
        <dbReference type="SAM" id="Coils"/>
    </source>
</evidence>
<protein>
    <recommendedName>
        <fullName evidence="9">Membrane fusion protein (MFP) family protein</fullName>
    </recommendedName>
</protein>
<feature type="domain" description="AprE-like beta-barrel" evidence="12">
    <location>
        <begin position="340"/>
        <end position="429"/>
    </location>
</feature>
<dbReference type="InterPro" id="IPR058781">
    <property type="entry name" value="HH_AprE-like"/>
</dbReference>
<gene>
    <name evidence="13" type="ORF">U1T56_01850</name>
</gene>
<feature type="coiled-coil region" evidence="10">
    <location>
        <begin position="228"/>
        <end position="291"/>
    </location>
</feature>
<proteinExistence type="inferred from homology"/>
<dbReference type="Pfam" id="PF26002">
    <property type="entry name" value="Beta-barrel_AprE"/>
    <property type="match status" value="1"/>
</dbReference>
<comment type="subcellular location">
    <subcellularLocation>
        <location evidence="1 9">Cell inner membrane</location>
        <topology evidence="1 9">Single-pass membrane protein</topology>
    </subcellularLocation>
</comment>
<comment type="caution">
    <text evidence="13">The sequence shown here is derived from an EMBL/GenBank/DDBJ whole genome shotgun (WGS) entry which is preliminary data.</text>
</comment>
<dbReference type="InterPro" id="IPR058982">
    <property type="entry name" value="Beta-barrel_AprE"/>
</dbReference>
<dbReference type="EMBL" id="JBBLZC010000001">
    <property type="protein sequence ID" value="MEK0081880.1"/>
    <property type="molecule type" value="Genomic_DNA"/>
</dbReference>
<evidence type="ECO:0000313" key="14">
    <source>
        <dbReference type="Proteomes" id="UP001375743"/>
    </source>
</evidence>
<keyword evidence="5 9" id="KW-0997">Cell inner membrane</keyword>
<dbReference type="PROSITE" id="PS00543">
    <property type="entry name" value="HLYD_FAMILY"/>
    <property type="match status" value="1"/>
</dbReference>
<feature type="coiled-coil region" evidence="10">
    <location>
        <begin position="168"/>
        <end position="202"/>
    </location>
</feature>
<keyword evidence="4 9" id="KW-1003">Cell membrane</keyword>
<evidence type="ECO:0000256" key="4">
    <source>
        <dbReference type="ARBA" id="ARBA00022475"/>
    </source>
</evidence>
<evidence type="ECO:0000256" key="9">
    <source>
        <dbReference type="RuleBase" id="RU365093"/>
    </source>
</evidence>
<evidence type="ECO:0000256" key="7">
    <source>
        <dbReference type="ARBA" id="ARBA00022989"/>
    </source>
</evidence>
<dbReference type="Gene3D" id="2.40.50.100">
    <property type="match status" value="1"/>
</dbReference>
<dbReference type="RefSeq" id="WP_418157721.1">
    <property type="nucleotide sequence ID" value="NZ_JBBLZC010000001.1"/>
</dbReference>
<dbReference type="PRINTS" id="PR01490">
    <property type="entry name" value="RTXTOXIND"/>
</dbReference>
<comment type="similarity">
    <text evidence="2 9">Belongs to the membrane fusion protein (MFP) (TC 8.A.1) family.</text>
</comment>
<evidence type="ECO:0000256" key="8">
    <source>
        <dbReference type="ARBA" id="ARBA00023136"/>
    </source>
</evidence>
<dbReference type="Gene3D" id="2.40.30.170">
    <property type="match status" value="1"/>
</dbReference>
<name>A0ABU8XL21_9PROT</name>
<dbReference type="InterPro" id="IPR010129">
    <property type="entry name" value="T1SS_HlyD"/>
</dbReference>
<evidence type="ECO:0000256" key="2">
    <source>
        <dbReference type="ARBA" id="ARBA00009477"/>
    </source>
</evidence>
<dbReference type="NCBIfam" id="TIGR01843">
    <property type="entry name" value="type_I_hlyD"/>
    <property type="match status" value="1"/>
</dbReference>
<dbReference type="Proteomes" id="UP001375743">
    <property type="component" value="Unassembled WGS sequence"/>
</dbReference>
<evidence type="ECO:0000256" key="6">
    <source>
        <dbReference type="ARBA" id="ARBA00022692"/>
    </source>
</evidence>
<dbReference type="InterPro" id="IPR050739">
    <property type="entry name" value="MFP"/>
</dbReference>
<dbReference type="Pfam" id="PF25994">
    <property type="entry name" value="HH_AprE"/>
    <property type="match status" value="1"/>
</dbReference>
<keyword evidence="7 9" id="KW-1133">Transmembrane helix</keyword>
<keyword evidence="10" id="KW-0175">Coiled coil</keyword>
<evidence type="ECO:0000256" key="3">
    <source>
        <dbReference type="ARBA" id="ARBA00022448"/>
    </source>
</evidence>
<evidence type="ECO:0000259" key="11">
    <source>
        <dbReference type="Pfam" id="PF25994"/>
    </source>
</evidence>
<evidence type="ECO:0000259" key="12">
    <source>
        <dbReference type="Pfam" id="PF26002"/>
    </source>
</evidence>
<reference evidence="13 14" key="1">
    <citation type="submission" date="2024-01" db="EMBL/GenBank/DDBJ databases">
        <title>Multi-omics insights into the function and evolution of sodium benzoate biodegradation pathways in Benzoatithermus flavus gen. nov., sp. nov. from hot spring.</title>
        <authorList>
            <person name="Hu C.-J."/>
            <person name="Li W.-J."/>
        </authorList>
    </citation>
    <scope>NUCLEOTIDE SEQUENCE [LARGE SCALE GENOMIC DNA]</scope>
    <source>
        <strain evidence="13 14">SYSU G07066</strain>
    </source>
</reference>
<organism evidence="13 14">
    <name type="scientific">Benzoatithermus flavus</name>
    <dbReference type="NCBI Taxonomy" id="3108223"/>
    <lineage>
        <taxon>Bacteria</taxon>
        <taxon>Pseudomonadati</taxon>
        <taxon>Pseudomonadota</taxon>
        <taxon>Alphaproteobacteria</taxon>
        <taxon>Geminicoccales</taxon>
        <taxon>Geminicoccaceae</taxon>
        <taxon>Benzoatithermus</taxon>
    </lineage>
</organism>
<feature type="domain" description="AprE-like long alpha-helical hairpin" evidence="11">
    <location>
        <begin position="113"/>
        <end position="297"/>
    </location>
</feature>